<keyword evidence="3" id="KW-0479">Metal-binding</keyword>
<dbReference type="SUPFAM" id="SSF53187">
    <property type="entry name" value="Zn-dependent exopeptidases"/>
    <property type="match status" value="1"/>
</dbReference>
<evidence type="ECO:0000256" key="3">
    <source>
        <dbReference type="ARBA" id="ARBA00022723"/>
    </source>
</evidence>
<dbReference type="Pfam" id="PF04389">
    <property type="entry name" value="Peptidase_M28"/>
    <property type="match status" value="1"/>
</dbReference>
<reference evidence="8 9" key="1">
    <citation type="submission" date="2019-02" db="EMBL/GenBank/DDBJ databases">
        <title>Deep-cultivation of Planctomycetes and their phenomic and genomic characterization uncovers novel biology.</title>
        <authorList>
            <person name="Wiegand S."/>
            <person name="Jogler M."/>
            <person name="Boedeker C."/>
            <person name="Pinto D."/>
            <person name="Vollmers J."/>
            <person name="Rivas-Marin E."/>
            <person name="Kohn T."/>
            <person name="Peeters S.H."/>
            <person name="Heuer A."/>
            <person name="Rast P."/>
            <person name="Oberbeckmann S."/>
            <person name="Bunk B."/>
            <person name="Jeske O."/>
            <person name="Meyerdierks A."/>
            <person name="Storesund J.E."/>
            <person name="Kallscheuer N."/>
            <person name="Luecker S."/>
            <person name="Lage O.M."/>
            <person name="Pohl T."/>
            <person name="Merkel B.J."/>
            <person name="Hornburger P."/>
            <person name="Mueller R.-W."/>
            <person name="Bruemmer F."/>
            <person name="Labrenz M."/>
            <person name="Spormann A.M."/>
            <person name="Op den Camp H."/>
            <person name="Overmann J."/>
            <person name="Amann R."/>
            <person name="Jetten M.S.M."/>
            <person name="Mascher T."/>
            <person name="Medema M.H."/>
            <person name="Devos D.P."/>
            <person name="Kaster A.-K."/>
            <person name="Ovreas L."/>
            <person name="Rohde M."/>
            <person name="Galperin M.Y."/>
            <person name="Jogler C."/>
        </authorList>
    </citation>
    <scope>NUCLEOTIDE SEQUENCE [LARGE SCALE GENOMIC DNA]</scope>
    <source>
        <strain evidence="8 9">Poly24</strain>
    </source>
</reference>
<gene>
    <name evidence="8" type="ORF">Poly24_22090</name>
</gene>
<dbReference type="GO" id="GO:0046872">
    <property type="term" value="F:metal ion binding"/>
    <property type="evidence" value="ECO:0007669"/>
    <property type="project" value="UniProtKB-KW"/>
</dbReference>
<evidence type="ECO:0000256" key="4">
    <source>
        <dbReference type="ARBA" id="ARBA00022729"/>
    </source>
</evidence>
<dbReference type="GO" id="GO:0004177">
    <property type="term" value="F:aminopeptidase activity"/>
    <property type="evidence" value="ECO:0007669"/>
    <property type="project" value="UniProtKB-KW"/>
</dbReference>
<dbReference type="InterPro" id="IPR046450">
    <property type="entry name" value="PA_dom_sf"/>
</dbReference>
<keyword evidence="2" id="KW-0645">Protease</keyword>
<keyword evidence="5 8" id="KW-0378">Hydrolase</keyword>
<evidence type="ECO:0000256" key="6">
    <source>
        <dbReference type="ARBA" id="ARBA00022833"/>
    </source>
</evidence>
<keyword evidence="9" id="KW-1185">Reference proteome</keyword>
<evidence type="ECO:0000313" key="9">
    <source>
        <dbReference type="Proteomes" id="UP000315082"/>
    </source>
</evidence>
<evidence type="ECO:0000256" key="5">
    <source>
        <dbReference type="ARBA" id="ARBA00022801"/>
    </source>
</evidence>
<dbReference type="GO" id="GO:0008235">
    <property type="term" value="F:metalloexopeptidase activity"/>
    <property type="evidence" value="ECO:0007669"/>
    <property type="project" value="InterPro"/>
</dbReference>
<dbReference type="PANTHER" id="PTHR12147:SF56">
    <property type="entry name" value="AMINOPEPTIDASE YDR415C-RELATED"/>
    <property type="match status" value="1"/>
</dbReference>
<feature type="domain" description="Peptidase M28" evidence="7">
    <location>
        <begin position="297"/>
        <end position="515"/>
    </location>
</feature>
<evidence type="ECO:0000313" key="8">
    <source>
        <dbReference type="EMBL" id="QDV68500.1"/>
    </source>
</evidence>
<dbReference type="EC" id="3.4.11.24" evidence="8"/>
<keyword evidence="1 8" id="KW-0031">Aminopeptidase</keyword>
<dbReference type="Gene3D" id="3.50.30.30">
    <property type="match status" value="1"/>
</dbReference>
<dbReference type="InterPro" id="IPR007484">
    <property type="entry name" value="Peptidase_M28"/>
</dbReference>
<organism evidence="8 9">
    <name type="scientific">Rosistilla carotiformis</name>
    <dbReference type="NCBI Taxonomy" id="2528017"/>
    <lineage>
        <taxon>Bacteria</taxon>
        <taxon>Pseudomonadati</taxon>
        <taxon>Planctomycetota</taxon>
        <taxon>Planctomycetia</taxon>
        <taxon>Pirellulales</taxon>
        <taxon>Pirellulaceae</taxon>
        <taxon>Rosistilla</taxon>
    </lineage>
</organism>
<evidence type="ECO:0000256" key="2">
    <source>
        <dbReference type="ARBA" id="ARBA00022670"/>
    </source>
</evidence>
<dbReference type="RefSeq" id="WP_145094453.1">
    <property type="nucleotide sequence ID" value="NZ_CP036348.1"/>
</dbReference>
<dbReference type="OrthoDB" id="9762302at2"/>
<dbReference type="PANTHER" id="PTHR12147">
    <property type="entry name" value="METALLOPEPTIDASE M28 FAMILY MEMBER"/>
    <property type="match status" value="1"/>
</dbReference>
<dbReference type="Gene3D" id="3.40.630.10">
    <property type="entry name" value="Zn peptidases"/>
    <property type="match status" value="2"/>
</dbReference>
<sequence>MLYHLLRTVSLVWFATLADAQVPEVAWQRAAERIDQATLRGHVRFLADDLLEGRGPGTRGDRLAQRYLQAQFQAAGLQPVLGDTWYQPVPLVGVKTHCPPTMTFSKGDTTLSLNYFDDYIATAGRAADRTSVEEAEVVFVGYGIEAPEFDWDDYKDVDLTGKVLLMLNNDPADDPDLFAGRRRLYYGRWDYKYQSAAMQGAAGAIIIHTTASAGYPFQVVQTSWSGEEFQLADSAAPPMELRGWVSARAAERLVEHAGMNLDDLRAAAERRDFRPIALGTRLSMDLPCEVRKKETANVLGMLPGSDPLLSEEVVVFMAHHDHIGLAEARDETGDNIYNGAVDNASGCAAMLAILKACTELEVRPRRSILFAAVGAEEQGLLGSKYFAEHPPVAPGRMAAVINIDGMNVIGRTHDVNMIGHGKSDLDAIVTAVAAWQQRIVTPDQFPDRGYYYRSDQFSLAQIGVPGVYLHSGINVVGMPSEWGKQRLEQWIEETYHQRSDEYRDDWDLSGAVEDIRLLFYVAMQVATADKMPAWRPGDEFESARKKARRAILASP</sequence>
<name>A0A518JSI4_9BACT</name>
<protein>
    <submittedName>
        <fullName evidence="8">Aminopeptidase S</fullName>
        <ecNumber evidence="8">3.4.11.24</ecNumber>
    </submittedName>
</protein>
<dbReference type="Proteomes" id="UP000315082">
    <property type="component" value="Chromosome"/>
</dbReference>
<keyword evidence="6" id="KW-0862">Zinc</keyword>
<proteinExistence type="predicted"/>
<evidence type="ECO:0000256" key="1">
    <source>
        <dbReference type="ARBA" id="ARBA00022438"/>
    </source>
</evidence>
<dbReference type="GO" id="GO:0006508">
    <property type="term" value="P:proteolysis"/>
    <property type="evidence" value="ECO:0007669"/>
    <property type="project" value="UniProtKB-KW"/>
</dbReference>
<keyword evidence="4" id="KW-0732">Signal</keyword>
<dbReference type="SUPFAM" id="SSF52025">
    <property type="entry name" value="PA domain"/>
    <property type="match status" value="1"/>
</dbReference>
<dbReference type="EMBL" id="CP036348">
    <property type="protein sequence ID" value="QDV68500.1"/>
    <property type="molecule type" value="Genomic_DNA"/>
</dbReference>
<dbReference type="KEGG" id="rcf:Poly24_22090"/>
<evidence type="ECO:0000259" key="7">
    <source>
        <dbReference type="Pfam" id="PF04389"/>
    </source>
</evidence>
<accession>A0A518JSI4</accession>
<dbReference type="InterPro" id="IPR045175">
    <property type="entry name" value="M28_fam"/>
</dbReference>
<dbReference type="AlphaFoldDB" id="A0A518JSI4"/>